<dbReference type="Pfam" id="PF00069">
    <property type="entry name" value="Pkinase"/>
    <property type="match status" value="1"/>
</dbReference>
<feature type="compositionally biased region" description="Polar residues" evidence="1">
    <location>
        <begin position="726"/>
        <end position="741"/>
    </location>
</feature>
<feature type="region of interest" description="Disordered" evidence="1">
    <location>
        <begin position="621"/>
        <end position="923"/>
    </location>
</feature>
<keyword evidence="4" id="KW-1185">Reference proteome</keyword>
<reference evidence="3 4" key="1">
    <citation type="submission" date="2023-10" db="EMBL/GenBank/DDBJ databases">
        <authorList>
            <person name="Maclean D."/>
            <person name="Macfadyen A."/>
        </authorList>
    </citation>
    <scope>NUCLEOTIDE SEQUENCE [LARGE SCALE GENOMIC DNA]</scope>
</reference>
<dbReference type="InterPro" id="IPR011009">
    <property type="entry name" value="Kinase-like_dom_sf"/>
</dbReference>
<feature type="domain" description="Protein kinase" evidence="2">
    <location>
        <begin position="38"/>
        <end position="341"/>
    </location>
</feature>
<dbReference type="EMBL" id="CAUYUE010000018">
    <property type="protein sequence ID" value="CAK0787936.1"/>
    <property type="molecule type" value="Genomic_DNA"/>
</dbReference>
<dbReference type="Gene3D" id="1.10.510.10">
    <property type="entry name" value="Transferase(Phosphotransferase) domain 1"/>
    <property type="match status" value="1"/>
</dbReference>
<protein>
    <recommendedName>
        <fullName evidence="2">Protein kinase domain-containing protein</fullName>
    </recommendedName>
</protein>
<dbReference type="SUPFAM" id="SSF56112">
    <property type="entry name" value="Protein kinase-like (PK-like)"/>
    <property type="match status" value="1"/>
</dbReference>
<dbReference type="Proteomes" id="UP001314263">
    <property type="component" value="Unassembled WGS sequence"/>
</dbReference>
<dbReference type="InterPro" id="IPR016024">
    <property type="entry name" value="ARM-type_fold"/>
</dbReference>
<feature type="compositionally biased region" description="Polar residues" evidence="1">
    <location>
        <begin position="903"/>
        <end position="923"/>
    </location>
</feature>
<name>A0AAV1IKS2_9CHLO</name>
<dbReference type="InterPro" id="IPR000719">
    <property type="entry name" value="Prot_kinase_dom"/>
</dbReference>
<dbReference type="SUPFAM" id="SSF48371">
    <property type="entry name" value="ARM repeat"/>
    <property type="match status" value="1"/>
</dbReference>
<sequence>MNFASFKNALGQVVQSASSSARDFGATVTGTPKALREYTLQGQSATGGLNGCWKIYTAKAKKEGTASPVVSIWILDKRAMAEGGASPAEIEAAAETSRRDAGALARLKHPAIVKVVEALEETRTQLLLVTEPIFASAADLLARFQTLPPAAAQARESTKLSELEIKAGLLQVADGLHFLHTEANQVHRALCPHTVFITAMGAWKLGGLSLACPSFITAETAGVVPVSYRDPSMERFLRWQQPPLGYVAPELANADGQTAASSISSAADIFSLACFAYEALAGKPLLRVSYDLEDYNGKLASLHMAPMAGAPVSLRNALQAMLAQSASLRPPAISFTAAGYFQEDMLLRAVRFLDTMIQRDNLQKAAFLKDLGAIWPRVDARVLKFRMIPPLLAEARTEALQPVLLPLLLSMVEKQDDEDFAEVTFPHLAPVCAAAKGDALLLLTRHADVFAERLPRDPATRVLLPLLARAADEGEPRCQEEMLKRVPKVAERSDLSVVESEIVPRINQLCLATTNAGVRVAALSALAALASRLPKDHALRSLSTIAKVTAVDRSPGTVSGCLVLGGCLAQHWGPELAAEKVLPVLTPLLTSPSLSSGHFAAALQTVKQLLDVIEQARAGDFAEGQQPRPAPLLASPQPQSAGPSLEGPRRQQPPPDSSSSGSASLQPMRASQGVQSAARQGSGALGGISPDAGSGGTPSWIGTAGQKSSSGTGGLSGSVGGPSLSNASKPNTGSSSNQSNIFPMPGSNLGFADGGHSSASHFQGLVASPGMSSSSSMTDPLGWLGPSEARDTGVPAAPTQEDDLFKDPGWQDPVLGGFGAGPSLPGPSQAAQQSLSGHHGVGASMGGRPPAARPLGNSPGAGLDDIFGVPASKPAGLSSGGPLPPRLAPPPPGSHPVQYSPAKLSQAQHSRKASLSSQQDSLI</sequence>
<dbReference type="Gene3D" id="3.30.200.20">
    <property type="entry name" value="Phosphorylase Kinase, domain 1"/>
    <property type="match status" value="1"/>
</dbReference>
<feature type="compositionally biased region" description="Pro residues" evidence="1">
    <location>
        <begin position="882"/>
        <end position="894"/>
    </location>
</feature>
<evidence type="ECO:0000313" key="4">
    <source>
        <dbReference type="Proteomes" id="UP001314263"/>
    </source>
</evidence>
<dbReference type="SMART" id="SM00220">
    <property type="entry name" value="S_TKc"/>
    <property type="match status" value="1"/>
</dbReference>
<dbReference type="AlphaFoldDB" id="A0AAV1IKS2"/>
<organism evidence="3 4">
    <name type="scientific">Coccomyxa viridis</name>
    <dbReference type="NCBI Taxonomy" id="1274662"/>
    <lineage>
        <taxon>Eukaryota</taxon>
        <taxon>Viridiplantae</taxon>
        <taxon>Chlorophyta</taxon>
        <taxon>core chlorophytes</taxon>
        <taxon>Trebouxiophyceae</taxon>
        <taxon>Trebouxiophyceae incertae sedis</taxon>
        <taxon>Coccomyxaceae</taxon>
        <taxon>Coccomyxa</taxon>
    </lineage>
</organism>
<evidence type="ECO:0000256" key="1">
    <source>
        <dbReference type="SAM" id="MobiDB-lite"/>
    </source>
</evidence>
<feature type="compositionally biased region" description="Low complexity" evidence="1">
    <location>
        <begin position="870"/>
        <end position="881"/>
    </location>
</feature>
<dbReference type="InterPro" id="IPR011989">
    <property type="entry name" value="ARM-like"/>
</dbReference>
<dbReference type="PANTHER" id="PTHR12984">
    <property type="entry name" value="SCY1-RELATED S/T PROTEIN KINASE-LIKE"/>
    <property type="match status" value="1"/>
</dbReference>
<evidence type="ECO:0000259" key="2">
    <source>
        <dbReference type="PROSITE" id="PS50011"/>
    </source>
</evidence>
<dbReference type="PANTHER" id="PTHR12984:SF6">
    <property type="entry name" value="SCY1-LIKE PROTEIN 2"/>
    <property type="match status" value="1"/>
</dbReference>
<gene>
    <name evidence="3" type="ORF">CVIRNUC_011158</name>
</gene>
<dbReference type="InterPro" id="IPR051177">
    <property type="entry name" value="CIK-Related_Protein"/>
</dbReference>
<comment type="caution">
    <text evidence="3">The sequence shown here is derived from an EMBL/GenBank/DDBJ whole genome shotgun (WGS) entry which is preliminary data.</text>
</comment>
<feature type="compositionally biased region" description="Low complexity" evidence="1">
    <location>
        <begin position="657"/>
        <end position="667"/>
    </location>
</feature>
<proteinExistence type="predicted"/>
<dbReference type="Gene3D" id="1.25.10.10">
    <property type="entry name" value="Leucine-rich Repeat Variant"/>
    <property type="match status" value="1"/>
</dbReference>
<accession>A0AAV1IKS2</accession>
<dbReference type="GO" id="GO:0004672">
    <property type="term" value="F:protein kinase activity"/>
    <property type="evidence" value="ECO:0007669"/>
    <property type="project" value="InterPro"/>
</dbReference>
<dbReference type="PROSITE" id="PS50011">
    <property type="entry name" value="PROTEIN_KINASE_DOM"/>
    <property type="match status" value="1"/>
</dbReference>
<feature type="compositionally biased region" description="Gly residues" evidence="1">
    <location>
        <begin position="711"/>
        <end position="720"/>
    </location>
</feature>
<dbReference type="GO" id="GO:0005524">
    <property type="term" value="F:ATP binding"/>
    <property type="evidence" value="ECO:0007669"/>
    <property type="project" value="InterPro"/>
</dbReference>
<evidence type="ECO:0000313" key="3">
    <source>
        <dbReference type="EMBL" id="CAK0787936.1"/>
    </source>
</evidence>